<dbReference type="InterPro" id="IPR051944">
    <property type="entry name" value="BEACH_domain_protein"/>
</dbReference>
<organism evidence="3 4">
    <name type="scientific">Steinernema carpocapsae</name>
    <name type="common">Entomopathogenic nematode</name>
    <dbReference type="NCBI Taxonomy" id="34508"/>
    <lineage>
        <taxon>Eukaryota</taxon>
        <taxon>Metazoa</taxon>
        <taxon>Ecdysozoa</taxon>
        <taxon>Nematoda</taxon>
        <taxon>Chromadorea</taxon>
        <taxon>Rhabditida</taxon>
        <taxon>Tylenchina</taxon>
        <taxon>Panagrolaimomorpha</taxon>
        <taxon>Strongyloidoidea</taxon>
        <taxon>Steinernematidae</taxon>
        <taxon>Steinernema</taxon>
    </lineage>
</organism>
<dbReference type="Pfam" id="PF14844">
    <property type="entry name" value="PH_BEACH"/>
    <property type="match status" value="1"/>
</dbReference>
<evidence type="ECO:0000259" key="2">
    <source>
        <dbReference type="PROSITE" id="PS51783"/>
    </source>
</evidence>
<dbReference type="STRING" id="34508.A0A4U8V1E5"/>
<dbReference type="AlphaFoldDB" id="A0A4U8V1E5"/>
<feature type="domain" description="BEACH-type PH" evidence="2">
    <location>
        <begin position="39"/>
        <end position="167"/>
    </location>
</feature>
<evidence type="ECO:0000313" key="3">
    <source>
        <dbReference type="EMBL" id="TMS39109.1"/>
    </source>
</evidence>
<dbReference type="InterPro" id="IPR011993">
    <property type="entry name" value="PH-like_dom_sf"/>
</dbReference>
<dbReference type="PANTHER" id="PTHR46108">
    <property type="entry name" value="BLUE CHEESE"/>
    <property type="match status" value="1"/>
</dbReference>
<keyword evidence="1" id="KW-0853">WD repeat</keyword>
<reference evidence="3 4" key="2">
    <citation type="journal article" date="2019" name="G3 (Bethesda)">
        <title>Hybrid Assembly of the Genome of the Entomopathogenic Nematode Steinernema carpocapsae Identifies the X-Chromosome.</title>
        <authorList>
            <person name="Serra L."/>
            <person name="Macchietto M."/>
            <person name="Macias-Munoz A."/>
            <person name="McGill C.J."/>
            <person name="Rodriguez I.M."/>
            <person name="Rodriguez B."/>
            <person name="Murad R."/>
            <person name="Mortazavi A."/>
        </authorList>
    </citation>
    <scope>NUCLEOTIDE SEQUENCE [LARGE SCALE GENOMIC DNA]</scope>
    <source>
        <strain evidence="3 4">ALL</strain>
    </source>
</reference>
<dbReference type="SUPFAM" id="SSF50729">
    <property type="entry name" value="PH domain-like"/>
    <property type="match status" value="1"/>
</dbReference>
<keyword evidence="4" id="KW-1185">Reference proteome</keyword>
<protein>
    <recommendedName>
        <fullName evidence="2">BEACH-type PH domain-containing protein</fullName>
    </recommendedName>
</protein>
<name>A0A4U8V1E5_STECR</name>
<gene>
    <name evidence="3" type="ORF">L596_005684</name>
</gene>
<reference evidence="3 4" key="1">
    <citation type="journal article" date="2015" name="Genome Biol.">
        <title>Comparative genomics of Steinernema reveals deeply conserved gene regulatory networks.</title>
        <authorList>
            <person name="Dillman A.R."/>
            <person name="Macchietto M."/>
            <person name="Porter C.F."/>
            <person name="Rogers A."/>
            <person name="Williams B."/>
            <person name="Antoshechkin I."/>
            <person name="Lee M.M."/>
            <person name="Goodwin Z."/>
            <person name="Lu X."/>
            <person name="Lewis E.E."/>
            <person name="Goodrich-Blair H."/>
            <person name="Stock S.P."/>
            <person name="Adams B.J."/>
            <person name="Sternberg P.W."/>
            <person name="Mortazavi A."/>
        </authorList>
    </citation>
    <scope>NUCLEOTIDE SEQUENCE [LARGE SCALE GENOMIC DNA]</scope>
    <source>
        <strain evidence="3 4">ALL</strain>
    </source>
</reference>
<dbReference type="OrthoDB" id="26681at2759"/>
<dbReference type="PROSITE" id="PS51783">
    <property type="entry name" value="PH_BEACH"/>
    <property type="match status" value="1"/>
</dbReference>
<sequence length="222" mass="25305">MESNPSSACRQRVLDPQECPKTSTSTRLAEDQTLLRLLEQGEQLHSMFRCARIQGLDTSEGLLLFGKEHYYVVDGFTLLKTREIRDLDFLPEELHDPIVPYLATGATGRPVRSTRLCSKFSYDDIREVHKRRYLLQPIALEVFSADGRNYLLAFPRRMRNRVYQKLVSMAKALMDGGSRSVSGQKASMSMELSGRAMILNSLIGQQSVTQRWVRERSQTSSI</sequence>
<dbReference type="EMBL" id="CM016762">
    <property type="protein sequence ID" value="TMS39109.1"/>
    <property type="molecule type" value="Genomic_DNA"/>
</dbReference>
<proteinExistence type="predicted"/>
<dbReference type="Proteomes" id="UP000298663">
    <property type="component" value="Chromosome X"/>
</dbReference>
<comment type="caution">
    <text evidence="3">The sequence shown here is derived from an EMBL/GenBank/DDBJ whole genome shotgun (WGS) entry which is preliminary data.</text>
</comment>
<dbReference type="InterPro" id="IPR023362">
    <property type="entry name" value="PH-BEACH_dom"/>
</dbReference>
<accession>A0A4U8V1E5</accession>
<evidence type="ECO:0000256" key="1">
    <source>
        <dbReference type="ARBA" id="ARBA00022574"/>
    </source>
</evidence>
<dbReference type="CDD" id="cd01201">
    <property type="entry name" value="PH_BEACH"/>
    <property type="match status" value="1"/>
</dbReference>
<dbReference type="PANTHER" id="PTHR46108:SF4">
    <property type="entry name" value="BLUE CHEESE"/>
    <property type="match status" value="1"/>
</dbReference>
<dbReference type="Gene3D" id="2.30.29.30">
    <property type="entry name" value="Pleckstrin-homology domain (PH domain)/Phosphotyrosine-binding domain (PTB)"/>
    <property type="match status" value="1"/>
</dbReference>
<evidence type="ECO:0000313" key="4">
    <source>
        <dbReference type="Proteomes" id="UP000298663"/>
    </source>
</evidence>
<dbReference type="EMBL" id="AZBU02000001">
    <property type="protein sequence ID" value="TMS39109.1"/>
    <property type="molecule type" value="Genomic_DNA"/>
</dbReference>